<dbReference type="Pfam" id="PF13649">
    <property type="entry name" value="Methyltransf_25"/>
    <property type="match status" value="1"/>
</dbReference>
<evidence type="ECO:0000259" key="4">
    <source>
        <dbReference type="Pfam" id="PF13649"/>
    </source>
</evidence>
<keyword evidence="6" id="KW-1185">Reference proteome</keyword>
<dbReference type="Gene3D" id="3.40.50.150">
    <property type="entry name" value="Vaccinia Virus protein VP39"/>
    <property type="match status" value="1"/>
</dbReference>
<keyword evidence="1 5" id="KW-0489">Methyltransferase</keyword>
<sequence>MYAEDTAPIYDLMYSGKDYAAESAALTGLIRERVPRAASLLDVACGTGSHLRHLGASFTAEGLELSPQMTAIARGQGHTVTEGDMRDFTLGRRFDAVVCLFGSIGYAGGATGLDAAVARMAAHLAPGGVLVIENFHQPGEFFDGYRVADGWRDERRAVTRLSVSEHHGAVGVMNMHVMVADDAGVRSFLDRHEMSLYSTADFARAFGAAGLDVARVEGILPRALYVGVARKS</sequence>
<dbReference type="PANTHER" id="PTHR43464">
    <property type="entry name" value="METHYLTRANSFERASE"/>
    <property type="match status" value="1"/>
</dbReference>
<reference evidence="5 6" key="1">
    <citation type="submission" date="2020-08" db="EMBL/GenBank/DDBJ databases">
        <title>Genomic Encyclopedia of Type Strains, Phase IV (KMG-IV): sequencing the most valuable type-strain genomes for metagenomic binning, comparative biology and taxonomic classification.</title>
        <authorList>
            <person name="Goeker M."/>
        </authorList>
    </citation>
    <scope>NUCLEOTIDE SEQUENCE [LARGE SCALE GENOMIC DNA]</scope>
    <source>
        <strain evidence="5 6">YIM 65646</strain>
    </source>
</reference>
<feature type="domain" description="Methyltransferase" evidence="4">
    <location>
        <begin position="41"/>
        <end position="128"/>
    </location>
</feature>
<dbReference type="InterPro" id="IPR041698">
    <property type="entry name" value="Methyltransf_25"/>
</dbReference>
<dbReference type="PANTHER" id="PTHR43464:SF19">
    <property type="entry name" value="UBIQUINONE BIOSYNTHESIS O-METHYLTRANSFERASE, MITOCHONDRIAL"/>
    <property type="match status" value="1"/>
</dbReference>
<dbReference type="SUPFAM" id="SSF53335">
    <property type="entry name" value="S-adenosyl-L-methionine-dependent methyltransferases"/>
    <property type="match status" value="1"/>
</dbReference>
<dbReference type="AlphaFoldDB" id="A0A841FLY1"/>
<name>A0A841FLY1_9ACTN</name>
<organism evidence="5 6">
    <name type="scientific">Phytomonospora endophytica</name>
    <dbReference type="NCBI Taxonomy" id="714109"/>
    <lineage>
        <taxon>Bacteria</taxon>
        <taxon>Bacillati</taxon>
        <taxon>Actinomycetota</taxon>
        <taxon>Actinomycetes</taxon>
        <taxon>Micromonosporales</taxon>
        <taxon>Micromonosporaceae</taxon>
        <taxon>Phytomonospora</taxon>
    </lineage>
</organism>
<gene>
    <name evidence="5" type="ORF">HNR73_004878</name>
</gene>
<comment type="caution">
    <text evidence="5">The sequence shown here is derived from an EMBL/GenBank/DDBJ whole genome shotgun (WGS) entry which is preliminary data.</text>
</comment>
<dbReference type="Proteomes" id="UP000548476">
    <property type="component" value="Unassembled WGS sequence"/>
</dbReference>
<proteinExistence type="predicted"/>
<dbReference type="RefSeq" id="WP_184789844.1">
    <property type="nucleotide sequence ID" value="NZ_BONT01000072.1"/>
</dbReference>
<keyword evidence="3" id="KW-0949">S-adenosyl-L-methionine</keyword>
<dbReference type="EMBL" id="JACHGT010000011">
    <property type="protein sequence ID" value="MBB6037005.1"/>
    <property type="molecule type" value="Genomic_DNA"/>
</dbReference>
<dbReference type="Gene3D" id="2.20.130.10">
    <property type="entry name" value="CAC2371-like domains"/>
    <property type="match status" value="1"/>
</dbReference>
<evidence type="ECO:0000256" key="2">
    <source>
        <dbReference type="ARBA" id="ARBA00022679"/>
    </source>
</evidence>
<keyword evidence="2 5" id="KW-0808">Transferase</keyword>
<dbReference type="InterPro" id="IPR029063">
    <property type="entry name" value="SAM-dependent_MTases_sf"/>
</dbReference>
<dbReference type="GO" id="GO:0008168">
    <property type="term" value="F:methyltransferase activity"/>
    <property type="evidence" value="ECO:0007669"/>
    <property type="project" value="UniProtKB-KW"/>
</dbReference>
<protein>
    <submittedName>
        <fullName evidence="5">SAM-dependent methyltransferase</fullName>
    </submittedName>
</protein>
<evidence type="ECO:0000256" key="1">
    <source>
        <dbReference type="ARBA" id="ARBA00022603"/>
    </source>
</evidence>
<dbReference type="CDD" id="cd02440">
    <property type="entry name" value="AdoMet_MTases"/>
    <property type="match status" value="1"/>
</dbReference>
<dbReference type="GO" id="GO:0032259">
    <property type="term" value="P:methylation"/>
    <property type="evidence" value="ECO:0007669"/>
    <property type="project" value="UniProtKB-KW"/>
</dbReference>
<evidence type="ECO:0000313" key="5">
    <source>
        <dbReference type="EMBL" id="MBB6037005.1"/>
    </source>
</evidence>
<evidence type="ECO:0000313" key="6">
    <source>
        <dbReference type="Proteomes" id="UP000548476"/>
    </source>
</evidence>
<evidence type="ECO:0000256" key="3">
    <source>
        <dbReference type="ARBA" id="ARBA00022691"/>
    </source>
</evidence>
<accession>A0A841FLY1</accession>